<accession>A0A540MXD3</accession>
<feature type="region of interest" description="Disordered" evidence="1">
    <location>
        <begin position="1"/>
        <end position="27"/>
    </location>
</feature>
<name>A0A540MXD3_MALBA</name>
<dbReference type="EMBL" id="VIEB01000164">
    <property type="protein sequence ID" value="TQE02923.1"/>
    <property type="molecule type" value="Genomic_DNA"/>
</dbReference>
<protein>
    <submittedName>
        <fullName evidence="2">Uncharacterized protein</fullName>
    </submittedName>
</protein>
<feature type="compositionally biased region" description="Polar residues" evidence="1">
    <location>
        <begin position="1"/>
        <end position="14"/>
    </location>
</feature>
<reference evidence="2 3" key="1">
    <citation type="journal article" date="2019" name="G3 (Bethesda)">
        <title>Sequencing of a Wild Apple (Malus baccata) Genome Unravels the Differences Between Cultivated and Wild Apple Species Regarding Disease Resistance and Cold Tolerance.</title>
        <authorList>
            <person name="Chen X."/>
        </authorList>
    </citation>
    <scope>NUCLEOTIDE SEQUENCE [LARGE SCALE GENOMIC DNA]</scope>
    <source>
        <strain evidence="3">cv. Shandingzi</strain>
        <tissue evidence="2">Leaves</tissue>
    </source>
</reference>
<proteinExistence type="predicted"/>
<sequence>MVPFSSTMQNLWTTSGGSKEGGCGSSRDGARVSFMRAEKLKCLSRLDEAKTVEHVRRVVVLKKSSYCDLSDQCFPR</sequence>
<dbReference type="Proteomes" id="UP000315295">
    <property type="component" value="Unassembled WGS sequence"/>
</dbReference>
<organism evidence="2 3">
    <name type="scientific">Malus baccata</name>
    <name type="common">Siberian crab apple</name>
    <name type="synonym">Pyrus baccata</name>
    <dbReference type="NCBI Taxonomy" id="106549"/>
    <lineage>
        <taxon>Eukaryota</taxon>
        <taxon>Viridiplantae</taxon>
        <taxon>Streptophyta</taxon>
        <taxon>Embryophyta</taxon>
        <taxon>Tracheophyta</taxon>
        <taxon>Spermatophyta</taxon>
        <taxon>Magnoliopsida</taxon>
        <taxon>eudicotyledons</taxon>
        <taxon>Gunneridae</taxon>
        <taxon>Pentapetalae</taxon>
        <taxon>rosids</taxon>
        <taxon>fabids</taxon>
        <taxon>Rosales</taxon>
        <taxon>Rosaceae</taxon>
        <taxon>Amygdaloideae</taxon>
        <taxon>Maleae</taxon>
        <taxon>Malus</taxon>
    </lineage>
</organism>
<evidence type="ECO:0000313" key="3">
    <source>
        <dbReference type="Proteomes" id="UP000315295"/>
    </source>
</evidence>
<evidence type="ECO:0000313" key="2">
    <source>
        <dbReference type="EMBL" id="TQE02923.1"/>
    </source>
</evidence>
<dbReference type="AlphaFoldDB" id="A0A540MXD3"/>
<gene>
    <name evidence="2" type="ORF">C1H46_011481</name>
</gene>
<evidence type="ECO:0000256" key="1">
    <source>
        <dbReference type="SAM" id="MobiDB-lite"/>
    </source>
</evidence>
<comment type="caution">
    <text evidence="2">The sequence shown here is derived from an EMBL/GenBank/DDBJ whole genome shotgun (WGS) entry which is preliminary data.</text>
</comment>
<keyword evidence="3" id="KW-1185">Reference proteome</keyword>